<proteinExistence type="predicted"/>
<dbReference type="PANTHER" id="PTHR41368:SF1">
    <property type="entry name" value="PROTEIN YGHO"/>
    <property type="match status" value="1"/>
</dbReference>
<accession>H5SCL0</accession>
<evidence type="ECO:0000313" key="2">
    <source>
        <dbReference type="EMBL" id="BAL53896.1"/>
    </source>
</evidence>
<evidence type="ECO:0000259" key="1">
    <source>
        <dbReference type="PROSITE" id="PS51186"/>
    </source>
</evidence>
<feature type="domain" description="N-acetyltransferase" evidence="1">
    <location>
        <begin position="26"/>
        <end position="224"/>
    </location>
</feature>
<dbReference type="CDD" id="cd04301">
    <property type="entry name" value="NAT_SF"/>
    <property type="match status" value="1"/>
</dbReference>
<reference evidence="2" key="1">
    <citation type="journal article" date="2005" name="Environ. Microbiol.">
        <title>Genetic and functional properties of uncultivated thermophilic crenarchaeotes from a subsurface gold mine as revealed by analysis of genome fragments.</title>
        <authorList>
            <person name="Nunoura T."/>
            <person name="Hirayama H."/>
            <person name="Takami H."/>
            <person name="Oida H."/>
            <person name="Nishi S."/>
            <person name="Shimamura S."/>
            <person name="Suzuki Y."/>
            <person name="Inagaki F."/>
            <person name="Takai K."/>
            <person name="Nealson K.H."/>
            <person name="Horikoshi K."/>
        </authorList>
    </citation>
    <scope>NUCLEOTIDE SEQUENCE</scope>
</reference>
<reference evidence="2" key="2">
    <citation type="journal article" date="2012" name="PLoS ONE">
        <title>A Deeply Branching Thermophilic Bacterium with an Ancient Acetyl-CoA Pathway Dominates a Subsurface Ecosystem.</title>
        <authorList>
            <person name="Takami H."/>
            <person name="Noguchi H."/>
            <person name="Takaki Y."/>
            <person name="Uchiyama I."/>
            <person name="Toyoda A."/>
            <person name="Nishi S."/>
            <person name="Chee G.-J."/>
            <person name="Arai W."/>
            <person name="Nunoura T."/>
            <person name="Itoh T."/>
            <person name="Hattori M."/>
            <person name="Takai K."/>
        </authorList>
    </citation>
    <scope>NUCLEOTIDE SEQUENCE</scope>
</reference>
<gene>
    <name evidence="2" type="ORF">HGMM_F11C09C04</name>
</gene>
<dbReference type="PANTHER" id="PTHR41368">
    <property type="entry name" value="PROTEIN YGHO"/>
    <property type="match status" value="1"/>
</dbReference>
<dbReference type="AlphaFoldDB" id="H5SCL0"/>
<dbReference type="InterPro" id="IPR000182">
    <property type="entry name" value="GNAT_dom"/>
</dbReference>
<sequence>MTVKGLRMRMRRPIRVRSRPFTGRLRVLPAVTPRERLAFLQFPWKVYRDDPNWVPPIITERRDFIDPTKNPFFEHAEADYFIAWRDNQPVGTIAAFINHAHNAFHNENIAFFGFFEVLPDREAAEALLETALNWARQRGCTALRGPAQFSTNDECGLLVDGFDSPPMVLMTYNPRYYVDFLEGAGFTKAMDLYAYYIDTSVLGRRVEELPPKLLRIVDMLQERTQVRVRPVNMRDFYNEVERFKYVYNRAWERNWGFVPMTDAEIDHLARNLKPLVDPDIIFIAEVGDEPVGVSLSLPNLNEPLLRARPGPQVWSVPLTLGRFLWQRRHITSLRVFALGIIEKYRGQGIDALFYYHTAQAAYPKGYTWAEMSWILENNVMMNRGIRSMGGRVYKTYRFYEKAVSG</sequence>
<dbReference type="EMBL" id="AP011671">
    <property type="protein sequence ID" value="BAL53896.1"/>
    <property type="molecule type" value="Genomic_DNA"/>
</dbReference>
<dbReference type="InterPro" id="IPR016181">
    <property type="entry name" value="Acyl_CoA_acyltransferase"/>
</dbReference>
<dbReference type="SUPFAM" id="SSF55729">
    <property type="entry name" value="Acyl-CoA N-acyltransferases (Nat)"/>
    <property type="match status" value="1"/>
</dbReference>
<dbReference type="PROSITE" id="PS51186">
    <property type="entry name" value="GNAT"/>
    <property type="match status" value="1"/>
</dbReference>
<dbReference type="Pfam" id="PF00583">
    <property type="entry name" value="Acetyltransf_1"/>
    <property type="match status" value="1"/>
</dbReference>
<dbReference type="Gene3D" id="3.40.630.30">
    <property type="match status" value="1"/>
</dbReference>
<organism evidence="2">
    <name type="scientific">uncultured prokaryote</name>
    <dbReference type="NCBI Taxonomy" id="198431"/>
    <lineage>
        <taxon>unclassified sequences</taxon>
        <taxon>environmental samples</taxon>
    </lineage>
</organism>
<dbReference type="GO" id="GO:0016747">
    <property type="term" value="F:acyltransferase activity, transferring groups other than amino-acyl groups"/>
    <property type="evidence" value="ECO:0007669"/>
    <property type="project" value="InterPro"/>
</dbReference>
<dbReference type="InterPro" id="IPR039968">
    <property type="entry name" value="BcerS-like"/>
</dbReference>
<protein>
    <submittedName>
        <fullName evidence="2">Hypothetical conserved protein</fullName>
    </submittedName>
</protein>
<name>H5SCL0_9ZZZZ</name>